<organism evidence="1">
    <name type="scientific">bioreactor metagenome</name>
    <dbReference type="NCBI Taxonomy" id="1076179"/>
    <lineage>
        <taxon>unclassified sequences</taxon>
        <taxon>metagenomes</taxon>
        <taxon>ecological metagenomes</taxon>
    </lineage>
</organism>
<dbReference type="Pfam" id="PF05135">
    <property type="entry name" value="Phage_connect_1"/>
    <property type="match status" value="1"/>
</dbReference>
<accession>A0A645CLQ4</accession>
<comment type="caution">
    <text evidence="1">The sequence shown here is derived from an EMBL/GenBank/DDBJ whole genome shotgun (WGS) entry which is preliminary data.</text>
</comment>
<gene>
    <name evidence="1" type="ORF">SDC9_124902</name>
</gene>
<dbReference type="InterPro" id="IPR006450">
    <property type="entry name" value="Phage_HK97_gp6-like"/>
</dbReference>
<name>A0A645CLQ4_9ZZZZ</name>
<evidence type="ECO:0000313" key="1">
    <source>
        <dbReference type="EMBL" id="MPM77893.1"/>
    </source>
</evidence>
<dbReference type="AlphaFoldDB" id="A0A645CLQ4"/>
<dbReference type="NCBIfam" id="TIGR01560">
    <property type="entry name" value="put_DNA_pack"/>
    <property type="match status" value="1"/>
</dbReference>
<sequence>MILTVEQAKAHLRLQHDEEDAFLASLICQAQAVAEDYCRLAFDETAPQAVRLAVLLMVSHYYENRDNPDKQTYLTMRMAFENLLYPHRNMDLMF</sequence>
<dbReference type="Gene3D" id="1.10.3230.30">
    <property type="entry name" value="Phage gp6-like head-tail connector protein"/>
    <property type="match status" value="1"/>
</dbReference>
<dbReference type="EMBL" id="VSSQ01028257">
    <property type="protein sequence ID" value="MPM77893.1"/>
    <property type="molecule type" value="Genomic_DNA"/>
</dbReference>
<dbReference type="CDD" id="cd08054">
    <property type="entry name" value="gp6"/>
    <property type="match status" value="1"/>
</dbReference>
<proteinExistence type="predicted"/>
<protein>
    <recommendedName>
        <fullName evidence="2">Phage gp6-like head-tail connector protein</fullName>
    </recommendedName>
</protein>
<dbReference type="InterPro" id="IPR021146">
    <property type="entry name" value="Phage_gp6-like_head-tail"/>
</dbReference>
<evidence type="ECO:0008006" key="2">
    <source>
        <dbReference type="Google" id="ProtNLM"/>
    </source>
</evidence>
<reference evidence="1" key="1">
    <citation type="submission" date="2019-08" db="EMBL/GenBank/DDBJ databases">
        <authorList>
            <person name="Kucharzyk K."/>
            <person name="Murdoch R.W."/>
            <person name="Higgins S."/>
            <person name="Loffler F."/>
        </authorList>
    </citation>
    <scope>NUCLEOTIDE SEQUENCE</scope>
</reference>